<evidence type="ECO:0000313" key="1">
    <source>
        <dbReference type="EMBL" id="GHO54993.1"/>
    </source>
</evidence>
<protein>
    <submittedName>
        <fullName evidence="1">Uncharacterized protein</fullName>
    </submittedName>
</protein>
<accession>A0ABQ3UQL2</accession>
<proteinExistence type="predicted"/>
<sequence length="82" mass="8687">MFTGLFPTGATALCCEGGEFNLDLVERAPLAFSPEGKLVMTKICPVLAITELSSVGERGRVGSYGFNLFGGEIESHVFCSPI</sequence>
<evidence type="ECO:0000313" key="2">
    <source>
        <dbReference type="Proteomes" id="UP000654345"/>
    </source>
</evidence>
<organism evidence="1 2">
    <name type="scientific">Ktedonobacter robiniae</name>
    <dbReference type="NCBI Taxonomy" id="2778365"/>
    <lineage>
        <taxon>Bacteria</taxon>
        <taxon>Bacillati</taxon>
        <taxon>Chloroflexota</taxon>
        <taxon>Ktedonobacteria</taxon>
        <taxon>Ktedonobacterales</taxon>
        <taxon>Ktedonobacteraceae</taxon>
        <taxon>Ktedonobacter</taxon>
    </lineage>
</organism>
<gene>
    <name evidence="1" type="ORF">KSB_34680</name>
</gene>
<dbReference type="Proteomes" id="UP000654345">
    <property type="component" value="Unassembled WGS sequence"/>
</dbReference>
<keyword evidence="2" id="KW-1185">Reference proteome</keyword>
<name>A0ABQ3UQL2_9CHLR</name>
<dbReference type="EMBL" id="BNJG01000001">
    <property type="protein sequence ID" value="GHO54993.1"/>
    <property type="molecule type" value="Genomic_DNA"/>
</dbReference>
<comment type="caution">
    <text evidence="1">The sequence shown here is derived from an EMBL/GenBank/DDBJ whole genome shotgun (WGS) entry which is preliminary data.</text>
</comment>
<reference evidence="1 2" key="1">
    <citation type="journal article" date="2021" name="Int. J. Syst. Evol. Microbiol.">
        <title>Reticulibacter mediterranei gen. nov., sp. nov., within the new family Reticulibacteraceae fam. nov., and Ktedonospora formicarum gen. nov., sp. nov., Ktedonobacter robiniae sp. nov., Dictyobacter formicarum sp. nov. and Dictyobacter arantiisoli sp. nov., belonging to the class Ktedonobacteria.</title>
        <authorList>
            <person name="Yabe S."/>
            <person name="Zheng Y."/>
            <person name="Wang C.M."/>
            <person name="Sakai Y."/>
            <person name="Abe K."/>
            <person name="Yokota A."/>
            <person name="Donadio S."/>
            <person name="Cavaletti L."/>
            <person name="Monciardini P."/>
        </authorList>
    </citation>
    <scope>NUCLEOTIDE SEQUENCE [LARGE SCALE GENOMIC DNA]</scope>
    <source>
        <strain evidence="1 2">SOSP1-30</strain>
    </source>
</reference>